<dbReference type="Proteomes" id="UP000271098">
    <property type="component" value="Unassembled WGS sequence"/>
</dbReference>
<dbReference type="WBParaSite" id="GPUH_0001358501-mRNA-1">
    <property type="protein sequence ID" value="GPUH_0001358501-mRNA-1"/>
    <property type="gene ID" value="GPUH_0001358501"/>
</dbReference>
<accession>A0A183DXX9</accession>
<reference evidence="3" key="1">
    <citation type="submission" date="2016-06" db="UniProtKB">
        <authorList>
            <consortium name="WormBaseParasite"/>
        </authorList>
    </citation>
    <scope>IDENTIFICATION</scope>
</reference>
<evidence type="ECO:0000313" key="1">
    <source>
        <dbReference type="EMBL" id="VDN22556.1"/>
    </source>
</evidence>
<organism evidence="3">
    <name type="scientific">Gongylonema pulchrum</name>
    <dbReference type="NCBI Taxonomy" id="637853"/>
    <lineage>
        <taxon>Eukaryota</taxon>
        <taxon>Metazoa</taxon>
        <taxon>Ecdysozoa</taxon>
        <taxon>Nematoda</taxon>
        <taxon>Chromadorea</taxon>
        <taxon>Rhabditida</taxon>
        <taxon>Spirurina</taxon>
        <taxon>Spiruromorpha</taxon>
        <taxon>Spiruroidea</taxon>
        <taxon>Gongylonematidae</taxon>
        <taxon>Gongylonema</taxon>
    </lineage>
</organism>
<gene>
    <name evidence="1" type="ORF">GPUH_LOCUS13569</name>
</gene>
<dbReference type="EMBL" id="UYRT01080346">
    <property type="protein sequence ID" value="VDN22556.1"/>
    <property type="molecule type" value="Genomic_DNA"/>
</dbReference>
<dbReference type="OrthoDB" id="5876932at2759"/>
<proteinExistence type="predicted"/>
<sequence length="96" mass="10524">MLMAVISPGPDTSKHEDKNLVRSRTFPGTGELDMLVGFFVMNGACIAEGGIYGSSPFVLEQDACSHSLLKLRPIEFDYFTNNFSLQLSFFSSAHVS</sequence>
<reference evidence="1 2" key="2">
    <citation type="submission" date="2018-11" db="EMBL/GenBank/DDBJ databases">
        <authorList>
            <consortium name="Pathogen Informatics"/>
        </authorList>
    </citation>
    <scope>NUCLEOTIDE SEQUENCE [LARGE SCALE GENOMIC DNA]</scope>
</reference>
<keyword evidence="2" id="KW-1185">Reference proteome</keyword>
<name>A0A183DXX9_9BILA</name>
<evidence type="ECO:0000313" key="3">
    <source>
        <dbReference type="WBParaSite" id="GPUH_0001358501-mRNA-1"/>
    </source>
</evidence>
<dbReference type="AlphaFoldDB" id="A0A183DXX9"/>
<evidence type="ECO:0000313" key="2">
    <source>
        <dbReference type="Proteomes" id="UP000271098"/>
    </source>
</evidence>
<protein>
    <submittedName>
        <fullName evidence="3">Dirigent protein</fullName>
    </submittedName>
</protein>